<feature type="transmembrane region" description="Helical" evidence="7">
    <location>
        <begin position="217"/>
        <end position="238"/>
    </location>
</feature>
<protein>
    <submittedName>
        <fullName evidence="10">ABC-type nitrate/sulfonate/bicarbonate transport system, permease component</fullName>
    </submittedName>
</protein>
<feature type="transmembrane region" description="Helical" evidence="7">
    <location>
        <begin position="53"/>
        <end position="73"/>
    </location>
</feature>
<evidence type="ECO:0000256" key="8">
    <source>
        <dbReference type="SAM" id="MobiDB-lite"/>
    </source>
</evidence>
<keyword evidence="2 7" id="KW-0813">Transport</keyword>
<comment type="subcellular location">
    <subcellularLocation>
        <location evidence="1 7">Cell membrane</location>
        <topology evidence="1 7">Multi-pass membrane protein</topology>
    </subcellularLocation>
</comment>
<accession>A0A0S4QL15</accession>
<keyword evidence="4 7" id="KW-0812">Transmembrane</keyword>
<feature type="transmembrane region" description="Helical" evidence="7">
    <location>
        <begin position="139"/>
        <end position="157"/>
    </location>
</feature>
<dbReference type="GO" id="GO:0005886">
    <property type="term" value="C:plasma membrane"/>
    <property type="evidence" value="ECO:0007669"/>
    <property type="project" value="UniProtKB-SubCell"/>
</dbReference>
<keyword evidence="5 7" id="KW-1133">Transmembrane helix</keyword>
<dbReference type="InterPro" id="IPR035906">
    <property type="entry name" value="MetI-like_sf"/>
</dbReference>
<dbReference type="GO" id="GO:0055085">
    <property type="term" value="P:transmembrane transport"/>
    <property type="evidence" value="ECO:0007669"/>
    <property type="project" value="InterPro"/>
</dbReference>
<feature type="transmembrane region" description="Helical" evidence="7">
    <location>
        <begin position="438"/>
        <end position="459"/>
    </location>
</feature>
<keyword evidence="3" id="KW-1003">Cell membrane</keyword>
<comment type="similarity">
    <text evidence="7">Belongs to the binding-protein-dependent transport system permease family.</text>
</comment>
<evidence type="ECO:0000256" key="1">
    <source>
        <dbReference type="ARBA" id="ARBA00004651"/>
    </source>
</evidence>
<reference evidence="11" key="1">
    <citation type="submission" date="2015-11" db="EMBL/GenBank/DDBJ databases">
        <authorList>
            <person name="Varghese N."/>
        </authorList>
    </citation>
    <scope>NUCLEOTIDE SEQUENCE [LARGE SCALE GENOMIC DNA]</scope>
    <source>
        <strain evidence="11">DSM 45899</strain>
    </source>
</reference>
<feature type="region of interest" description="Disordered" evidence="8">
    <location>
        <begin position="1"/>
        <end position="41"/>
    </location>
</feature>
<evidence type="ECO:0000256" key="4">
    <source>
        <dbReference type="ARBA" id="ARBA00022692"/>
    </source>
</evidence>
<sequence>MTVASAAASSGPGPSPSPSRPTRPGGPGSGSPGSGSPATQWLGTVGRTVRARLLAPTLTLVGVGALWALVGAWQPAYVPGPRAVVAALVDNWSMVRANASATLSGAFKGWVWGNAAAVALVLLGAFLPRTERPILRISVVVYCLPAMAIGPVLQALLPGNGASVAIAALSVFFNTLLAGVLGVRTAPRAALDVVHAAGGRPVTQTLRVRLRASLPSLFAGLRIAAPAAMLGAILGEYLGADRGLGNAIITTQQQMDLALTWALALVATVIAGAGYVLTGLVGRLVAPWAGETVDLTPSLDPDADARRRNADRPAPLRWARTAGAAVTSAAAVVGLWWGLIIVFDLSDLVAKTPVDVWEYMVSAPKAGEHRSELFSALGTTLQEAAIGFVAGTAIAMALVTLLALWPAASQALMPATILLQSVPLTVFTPLMLTMFGSGLTATVVIAGIIVFFPTLVTVLDAVRGTPRPMVDLIRASGGGRFAILVKAQLPTSVPALLSAARISAPRALIGALVAEWLATGRGIGFLMLRSTATYKYDQLWSAVVLTTFVMVLANAVVTSLERLSHRRLGSA</sequence>
<keyword evidence="11" id="KW-1185">Reference proteome</keyword>
<dbReference type="AlphaFoldDB" id="A0A0S4QL15"/>
<feature type="transmembrane region" description="Helical" evidence="7">
    <location>
        <begin position="163"/>
        <end position="183"/>
    </location>
</feature>
<feature type="compositionally biased region" description="Low complexity" evidence="8">
    <location>
        <begin position="1"/>
        <end position="12"/>
    </location>
</feature>
<feature type="transmembrane region" description="Helical" evidence="7">
    <location>
        <begin position="109"/>
        <end position="127"/>
    </location>
</feature>
<dbReference type="EMBL" id="FAOZ01000007">
    <property type="protein sequence ID" value="CUU56341.1"/>
    <property type="molecule type" value="Genomic_DNA"/>
</dbReference>
<dbReference type="PANTHER" id="PTHR30151:SF20">
    <property type="entry name" value="ABC TRANSPORTER PERMEASE PROTEIN HI_0355-RELATED"/>
    <property type="match status" value="1"/>
</dbReference>
<dbReference type="PANTHER" id="PTHR30151">
    <property type="entry name" value="ALKANE SULFONATE ABC TRANSPORTER-RELATED, MEMBRANE SUBUNIT"/>
    <property type="match status" value="1"/>
</dbReference>
<evidence type="ECO:0000256" key="2">
    <source>
        <dbReference type="ARBA" id="ARBA00022448"/>
    </source>
</evidence>
<evidence type="ECO:0000256" key="6">
    <source>
        <dbReference type="ARBA" id="ARBA00023136"/>
    </source>
</evidence>
<dbReference type="SUPFAM" id="SSF161098">
    <property type="entry name" value="MetI-like"/>
    <property type="match status" value="2"/>
</dbReference>
<feature type="transmembrane region" description="Helical" evidence="7">
    <location>
        <begin position="539"/>
        <end position="557"/>
    </location>
</feature>
<keyword evidence="6 7" id="KW-0472">Membrane</keyword>
<evidence type="ECO:0000256" key="3">
    <source>
        <dbReference type="ARBA" id="ARBA00022475"/>
    </source>
</evidence>
<feature type="transmembrane region" description="Helical" evidence="7">
    <location>
        <begin position="322"/>
        <end position="343"/>
    </location>
</feature>
<dbReference type="InterPro" id="IPR000515">
    <property type="entry name" value="MetI-like"/>
</dbReference>
<evidence type="ECO:0000313" key="10">
    <source>
        <dbReference type="EMBL" id="CUU56341.1"/>
    </source>
</evidence>
<dbReference type="Gene3D" id="1.10.3720.10">
    <property type="entry name" value="MetI-like"/>
    <property type="match status" value="2"/>
</dbReference>
<name>A0A0S4QL15_9ACTN</name>
<dbReference type="PROSITE" id="PS50928">
    <property type="entry name" value="ABC_TM1"/>
    <property type="match status" value="1"/>
</dbReference>
<feature type="transmembrane region" description="Helical" evidence="7">
    <location>
        <begin position="258"/>
        <end position="277"/>
    </location>
</feature>
<feature type="transmembrane region" description="Helical" evidence="7">
    <location>
        <begin position="384"/>
        <end position="405"/>
    </location>
</feature>
<evidence type="ECO:0000313" key="11">
    <source>
        <dbReference type="Proteomes" id="UP000198802"/>
    </source>
</evidence>
<dbReference type="Pfam" id="PF00528">
    <property type="entry name" value="BPD_transp_1"/>
    <property type="match status" value="2"/>
</dbReference>
<organism evidence="10 11">
    <name type="scientific">Parafrankia irregularis</name>
    <dbReference type="NCBI Taxonomy" id="795642"/>
    <lineage>
        <taxon>Bacteria</taxon>
        <taxon>Bacillati</taxon>
        <taxon>Actinomycetota</taxon>
        <taxon>Actinomycetes</taxon>
        <taxon>Frankiales</taxon>
        <taxon>Frankiaceae</taxon>
        <taxon>Parafrankia</taxon>
    </lineage>
</organism>
<dbReference type="Proteomes" id="UP000198802">
    <property type="component" value="Unassembled WGS sequence"/>
</dbReference>
<feature type="transmembrane region" description="Helical" evidence="7">
    <location>
        <begin position="507"/>
        <end position="527"/>
    </location>
</feature>
<feature type="domain" description="ABC transmembrane type-1" evidence="9">
    <location>
        <begin position="377"/>
        <end position="561"/>
    </location>
</feature>
<evidence type="ECO:0000256" key="7">
    <source>
        <dbReference type="RuleBase" id="RU363032"/>
    </source>
</evidence>
<gene>
    <name evidence="10" type="ORF">Ga0074812_107225</name>
</gene>
<feature type="transmembrane region" description="Helical" evidence="7">
    <location>
        <begin position="412"/>
        <end position="432"/>
    </location>
</feature>
<evidence type="ECO:0000259" key="9">
    <source>
        <dbReference type="PROSITE" id="PS50928"/>
    </source>
</evidence>
<dbReference type="RefSeq" id="WP_193209674.1">
    <property type="nucleotide sequence ID" value="NZ_FAOZ01000007.1"/>
</dbReference>
<proteinExistence type="inferred from homology"/>
<evidence type="ECO:0000256" key="5">
    <source>
        <dbReference type="ARBA" id="ARBA00022989"/>
    </source>
</evidence>